<protein>
    <recommendedName>
        <fullName evidence="6">Carbohydrate kinase PfkB domain-containing protein</fullName>
    </recommendedName>
</protein>
<dbReference type="SUPFAM" id="SSF53613">
    <property type="entry name" value="Ribokinase-like"/>
    <property type="match status" value="1"/>
</dbReference>
<dbReference type="RefSeq" id="WP_006779402.1">
    <property type="nucleotide sequence ID" value="NZ_JH379027.1"/>
</dbReference>
<keyword evidence="5" id="KW-0067">ATP-binding</keyword>
<evidence type="ECO:0000313" key="8">
    <source>
        <dbReference type="Proteomes" id="UP000005384"/>
    </source>
</evidence>
<organism evidence="7 8">
    <name type="scientific">Hungatella hathewayi WAL-18680</name>
    <dbReference type="NCBI Taxonomy" id="742737"/>
    <lineage>
        <taxon>Bacteria</taxon>
        <taxon>Bacillati</taxon>
        <taxon>Bacillota</taxon>
        <taxon>Clostridia</taxon>
        <taxon>Lachnospirales</taxon>
        <taxon>Lachnospiraceae</taxon>
        <taxon>Hungatella</taxon>
    </lineage>
</organism>
<evidence type="ECO:0000256" key="2">
    <source>
        <dbReference type="ARBA" id="ARBA00022679"/>
    </source>
</evidence>
<dbReference type="Gene3D" id="3.40.1190.20">
    <property type="match status" value="1"/>
</dbReference>
<comment type="similarity">
    <text evidence="1">Belongs to the carbohydrate kinase PfkB family.</text>
</comment>
<dbReference type="AlphaFoldDB" id="G5ID44"/>
<dbReference type="PANTHER" id="PTHR43085:SF1">
    <property type="entry name" value="PSEUDOURIDINE KINASE-RELATED"/>
    <property type="match status" value="1"/>
</dbReference>
<keyword evidence="2" id="KW-0808">Transferase</keyword>
<evidence type="ECO:0000256" key="4">
    <source>
        <dbReference type="ARBA" id="ARBA00022777"/>
    </source>
</evidence>
<gene>
    <name evidence="7" type="ORF">HMPREF9473_01418</name>
</gene>
<keyword evidence="8" id="KW-1185">Reference proteome</keyword>
<comment type="caution">
    <text evidence="7">The sequence shown here is derived from an EMBL/GenBank/DDBJ whole genome shotgun (WGS) entry which is preliminary data.</text>
</comment>
<keyword evidence="4" id="KW-0418">Kinase</keyword>
<evidence type="ECO:0000256" key="1">
    <source>
        <dbReference type="ARBA" id="ARBA00010688"/>
    </source>
</evidence>
<name>G5ID44_9FIRM</name>
<dbReference type="Proteomes" id="UP000005384">
    <property type="component" value="Unassembled WGS sequence"/>
</dbReference>
<feature type="domain" description="Carbohydrate kinase PfkB" evidence="6">
    <location>
        <begin position="15"/>
        <end position="292"/>
    </location>
</feature>
<sequence>MIFTPCGEREGVPVFAQNPGGAPLNVLVQNSLLGGKTAFIGKVGRDGFGSALRKVMEDHEIDTRGLSVSEEVHTTLAFVQLDSDGERSFSFYRNPGADILLKEEDIDGGLIRDSHIFHFGSLSATSEPSRSATCAALEIARKAGCIITYDPNYRAPLWKSEREAVETMLHFMPYADILKVSEEEMELLMGTQDIETGSRMLADYGITLVCVSRGALGACFRRGDDYMEVPGFAVNTVDTNGAGDSFFGAIQYQLREKNLEDLKQMPVEQLAEIIRFANAAGARTTMKKGAIPAMADGETIAQFLYHYCS</sequence>
<evidence type="ECO:0000256" key="3">
    <source>
        <dbReference type="ARBA" id="ARBA00022741"/>
    </source>
</evidence>
<keyword evidence="3" id="KW-0547">Nucleotide-binding</keyword>
<evidence type="ECO:0000256" key="5">
    <source>
        <dbReference type="ARBA" id="ARBA00022840"/>
    </source>
</evidence>
<dbReference type="GO" id="GO:0016301">
    <property type="term" value="F:kinase activity"/>
    <property type="evidence" value="ECO:0007669"/>
    <property type="project" value="UniProtKB-KW"/>
</dbReference>
<reference evidence="7 8" key="1">
    <citation type="submission" date="2011-08" db="EMBL/GenBank/DDBJ databases">
        <title>The Genome Sequence of Clostridium hathewayi WAL-18680.</title>
        <authorList>
            <consortium name="The Broad Institute Genome Sequencing Platform"/>
            <person name="Earl A."/>
            <person name="Ward D."/>
            <person name="Feldgarden M."/>
            <person name="Gevers D."/>
            <person name="Finegold S.M."/>
            <person name="Summanen P.H."/>
            <person name="Molitoris D.R."/>
            <person name="Song M."/>
            <person name="Daigneault M."/>
            <person name="Allen-Vercoe E."/>
            <person name="Young S.K."/>
            <person name="Zeng Q."/>
            <person name="Gargeya S."/>
            <person name="Fitzgerald M."/>
            <person name="Haas B."/>
            <person name="Abouelleil A."/>
            <person name="Alvarado L."/>
            <person name="Arachchi H.M."/>
            <person name="Berlin A."/>
            <person name="Brown A."/>
            <person name="Chapman S.B."/>
            <person name="Chen Z."/>
            <person name="Dunbar C."/>
            <person name="Freedman E."/>
            <person name="Gearin G."/>
            <person name="Gellesch M."/>
            <person name="Goldberg J."/>
            <person name="Griggs A."/>
            <person name="Gujja S."/>
            <person name="Heiman D."/>
            <person name="Howarth C."/>
            <person name="Larson L."/>
            <person name="Lui A."/>
            <person name="MacDonald P.J.P."/>
            <person name="Montmayeur A."/>
            <person name="Murphy C."/>
            <person name="Neiman D."/>
            <person name="Pearson M."/>
            <person name="Priest M."/>
            <person name="Roberts A."/>
            <person name="Saif S."/>
            <person name="Shea T."/>
            <person name="Shenoy N."/>
            <person name="Sisk P."/>
            <person name="Stolte C."/>
            <person name="Sykes S."/>
            <person name="Wortman J."/>
            <person name="Nusbaum C."/>
            <person name="Birren B."/>
        </authorList>
    </citation>
    <scope>NUCLEOTIDE SEQUENCE [LARGE SCALE GENOMIC DNA]</scope>
    <source>
        <strain evidence="7 8">WAL-18680</strain>
    </source>
</reference>
<dbReference type="HOGENOM" id="CLU_027634_6_1_9"/>
<dbReference type="CDD" id="cd01167">
    <property type="entry name" value="bac_FRK"/>
    <property type="match status" value="1"/>
</dbReference>
<accession>G5ID44</accession>
<dbReference type="InterPro" id="IPR011611">
    <property type="entry name" value="PfkB_dom"/>
</dbReference>
<dbReference type="EMBL" id="ADLN01000014">
    <property type="protein sequence ID" value="EHI60609.1"/>
    <property type="molecule type" value="Genomic_DNA"/>
</dbReference>
<dbReference type="PANTHER" id="PTHR43085">
    <property type="entry name" value="HEXOKINASE FAMILY MEMBER"/>
    <property type="match status" value="1"/>
</dbReference>
<evidence type="ECO:0000259" key="6">
    <source>
        <dbReference type="Pfam" id="PF00294"/>
    </source>
</evidence>
<dbReference type="InterPro" id="IPR029056">
    <property type="entry name" value="Ribokinase-like"/>
</dbReference>
<evidence type="ECO:0000313" key="7">
    <source>
        <dbReference type="EMBL" id="EHI60609.1"/>
    </source>
</evidence>
<dbReference type="InterPro" id="IPR050306">
    <property type="entry name" value="PfkB_Carbo_kinase"/>
</dbReference>
<dbReference type="PATRIC" id="fig|742737.3.peg.1432"/>
<dbReference type="Pfam" id="PF00294">
    <property type="entry name" value="PfkB"/>
    <property type="match status" value="1"/>
</dbReference>
<dbReference type="GO" id="GO:0005524">
    <property type="term" value="F:ATP binding"/>
    <property type="evidence" value="ECO:0007669"/>
    <property type="project" value="UniProtKB-KW"/>
</dbReference>
<proteinExistence type="inferred from homology"/>